<dbReference type="EMBL" id="JAFIQS010000018">
    <property type="protein sequence ID" value="KAG5162506.1"/>
    <property type="molecule type" value="Genomic_DNA"/>
</dbReference>
<feature type="compositionally biased region" description="Basic and acidic residues" evidence="1">
    <location>
        <begin position="69"/>
        <end position="79"/>
    </location>
</feature>
<comment type="caution">
    <text evidence="2">The sequence shown here is derived from an EMBL/GenBank/DDBJ whole genome shotgun (WGS) entry which is preliminary data.</text>
</comment>
<evidence type="ECO:0000313" key="2">
    <source>
        <dbReference type="EMBL" id="KAG5162506.1"/>
    </source>
</evidence>
<dbReference type="AlphaFoldDB" id="A0A8H7XK00"/>
<protein>
    <submittedName>
        <fullName evidence="2">Uncharacterized protein</fullName>
    </submittedName>
</protein>
<feature type="compositionally biased region" description="Basic and acidic residues" evidence="1">
    <location>
        <begin position="90"/>
        <end position="99"/>
    </location>
</feature>
<gene>
    <name evidence="2" type="ORF">JR316_012391</name>
</gene>
<proteinExistence type="predicted"/>
<feature type="compositionally biased region" description="Basic and acidic residues" evidence="1">
    <location>
        <begin position="1"/>
        <end position="19"/>
    </location>
</feature>
<feature type="compositionally biased region" description="Acidic residues" evidence="1">
    <location>
        <begin position="20"/>
        <end position="30"/>
    </location>
</feature>
<organism evidence="2">
    <name type="scientific">Psilocybe cubensis</name>
    <name type="common">Psychedelic mushroom</name>
    <name type="synonym">Stropharia cubensis</name>
    <dbReference type="NCBI Taxonomy" id="181762"/>
    <lineage>
        <taxon>Eukaryota</taxon>
        <taxon>Fungi</taxon>
        <taxon>Dikarya</taxon>
        <taxon>Basidiomycota</taxon>
        <taxon>Agaricomycotina</taxon>
        <taxon>Agaricomycetes</taxon>
        <taxon>Agaricomycetidae</taxon>
        <taxon>Agaricales</taxon>
        <taxon>Agaricineae</taxon>
        <taxon>Strophariaceae</taxon>
        <taxon>Psilocybe</taxon>
    </lineage>
</organism>
<name>A0A8H7XK00_PSICU</name>
<evidence type="ECO:0000256" key="1">
    <source>
        <dbReference type="SAM" id="MobiDB-lite"/>
    </source>
</evidence>
<accession>A0A8H7XK00</accession>
<sequence length="144" mass="15855">MSEEREKKIHGEDEDHGDVGGDGDGDGDGEEGGRKVQRRLSAADGELKRRRVSGGAGEATSPPPILIPEHVHAHERPVDNVKVNATAAERPCRALRRDLSLNMPRHARNRAPSLKLSPNHHHSPSHDQNRNPNHHRAVADRVCE</sequence>
<feature type="region of interest" description="Disordered" evidence="1">
    <location>
        <begin position="1"/>
        <end position="144"/>
    </location>
</feature>
<reference evidence="2" key="1">
    <citation type="submission" date="2021-02" db="EMBL/GenBank/DDBJ databases">
        <title>Psilocybe cubensis genome.</title>
        <authorList>
            <person name="Mckernan K.J."/>
            <person name="Crawford S."/>
            <person name="Trippe A."/>
            <person name="Kane L.T."/>
            <person name="Mclaughlin S."/>
        </authorList>
    </citation>
    <scope>NUCLEOTIDE SEQUENCE [LARGE SCALE GENOMIC DNA]</scope>
    <source>
        <strain evidence="2">MGC-MH-2018</strain>
    </source>
</reference>